<name>A0A1H3LCI7_9BURK</name>
<feature type="domain" description="VOC" evidence="1">
    <location>
        <begin position="28"/>
        <end position="144"/>
    </location>
</feature>
<evidence type="ECO:0000313" key="2">
    <source>
        <dbReference type="EMBL" id="SDY61889.1"/>
    </source>
</evidence>
<proteinExistence type="predicted"/>
<dbReference type="PROSITE" id="PS51819">
    <property type="entry name" value="VOC"/>
    <property type="match status" value="1"/>
</dbReference>
<dbReference type="RefSeq" id="WP_012207409.1">
    <property type="nucleotide sequence ID" value="NZ_CP069318.1"/>
</dbReference>
<dbReference type="InterPro" id="IPR037523">
    <property type="entry name" value="VOC_core"/>
</dbReference>
<dbReference type="Proteomes" id="UP000183417">
    <property type="component" value="Unassembled WGS sequence"/>
</dbReference>
<protein>
    <submittedName>
        <fullName evidence="2">Catechol 2,3-dioxygenase</fullName>
    </submittedName>
</protein>
<keyword evidence="2" id="KW-0223">Dioxygenase</keyword>
<accession>A0A1H3LCI7</accession>
<dbReference type="GeneID" id="94690335"/>
<evidence type="ECO:0000313" key="3">
    <source>
        <dbReference type="Proteomes" id="UP000183417"/>
    </source>
</evidence>
<dbReference type="GO" id="GO:0051213">
    <property type="term" value="F:dioxygenase activity"/>
    <property type="evidence" value="ECO:0007669"/>
    <property type="project" value="UniProtKB-KW"/>
</dbReference>
<evidence type="ECO:0000259" key="1">
    <source>
        <dbReference type="PROSITE" id="PS51819"/>
    </source>
</evidence>
<organism evidence="2 3">
    <name type="scientific">Delftia lacustris</name>
    <dbReference type="NCBI Taxonomy" id="558537"/>
    <lineage>
        <taxon>Bacteria</taxon>
        <taxon>Pseudomonadati</taxon>
        <taxon>Pseudomonadota</taxon>
        <taxon>Betaproteobacteria</taxon>
        <taxon>Burkholderiales</taxon>
        <taxon>Comamonadaceae</taxon>
        <taxon>Delftia</taxon>
    </lineage>
</organism>
<dbReference type="EMBL" id="FNPE01000006">
    <property type="protein sequence ID" value="SDY61889.1"/>
    <property type="molecule type" value="Genomic_DNA"/>
</dbReference>
<dbReference type="Gene3D" id="3.10.180.10">
    <property type="entry name" value="2,3-Dihydroxybiphenyl 1,2-Dioxygenase, domain 1"/>
    <property type="match status" value="1"/>
</dbReference>
<gene>
    <name evidence="2" type="ORF">SAMN05421547_106134</name>
</gene>
<dbReference type="Pfam" id="PF00903">
    <property type="entry name" value="Glyoxalase"/>
    <property type="match status" value="1"/>
</dbReference>
<dbReference type="InterPro" id="IPR029068">
    <property type="entry name" value="Glyas_Bleomycin-R_OHBP_Dase"/>
</dbReference>
<dbReference type="AlphaFoldDB" id="A0A1H3LCI7"/>
<dbReference type="SUPFAM" id="SSF54593">
    <property type="entry name" value="Glyoxalase/Bleomycin resistance protein/Dihydroxybiphenyl dioxygenase"/>
    <property type="match status" value="1"/>
</dbReference>
<keyword evidence="2" id="KW-0560">Oxidoreductase</keyword>
<dbReference type="InterPro" id="IPR004360">
    <property type="entry name" value="Glyas_Fos-R_dOase_dom"/>
</dbReference>
<sequence>MTHTTRPAWPSPLAGRTAMKPGVAIVCGVHHVQLSFPARAQAAMERFYGEVLGLSALTVAGRPGLSFLAGGQRIDLVPYKGQSGGTERAAGNLVHLALTVSDVDALRQQLLVHGGLALEVAPVSEGRRCYARDPAGNLIELLELPREAAADAPDEPAVACSA</sequence>
<reference evidence="2 3" key="1">
    <citation type="submission" date="2016-10" db="EMBL/GenBank/DDBJ databases">
        <authorList>
            <person name="de Groot N.N."/>
        </authorList>
    </citation>
    <scope>NUCLEOTIDE SEQUENCE [LARGE SCALE GENOMIC DNA]</scope>
    <source>
        <strain evidence="2 3">LMG 24775</strain>
    </source>
</reference>